<protein>
    <recommendedName>
        <fullName evidence="5">RING-type domain-containing protein</fullName>
    </recommendedName>
</protein>
<dbReference type="VEuPathDB" id="VectorBase:HLOH_041923"/>
<keyword evidence="1" id="KW-0479">Metal-binding</keyword>
<dbReference type="PROSITE" id="PS50089">
    <property type="entry name" value="ZF_RING_2"/>
    <property type="match status" value="1"/>
</dbReference>
<dbReference type="InterPro" id="IPR001841">
    <property type="entry name" value="Znf_RING"/>
</dbReference>
<comment type="caution">
    <text evidence="6">The sequence shown here is derived from an EMBL/GenBank/DDBJ whole genome shotgun (WGS) entry which is preliminary data.</text>
</comment>
<evidence type="ECO:0000256" key="4">
    <source>
        <dbReference type="PROSITE-ProRule" id="PRU00175"/>
    </source>
</evidence>
<evidence type="ECO:0000256" key="1">
    <source>
        <dbReference type="ARBA" id="ARBA00022723"/>
    </source>
</evidence>
<dbReference type="PROSITE" id="PS00518">
    <property type="entry name" value="ZF_RING_1"/>
    <property type="match status" value="1"/>
</dbReference>
<dbReference type="Proteomes" id="UP000821853">
    <property type="component" value="Unassembled WGS sequence"/>
</dbReference>
<dbReference type="EMBL" id="JABSTR010000003">
    <property type="protein sequence ID" value="KAH9365907.1"/>
    <property type="molecule type" value="Genomic_DNA"/>
</dbReference>
<dbReference type="SUPFAM" id="SSF57850">
    <property type="entry name" value="RING/U-box"/>
    <property type="match status" value="1"/>
</dbReference>
<dbReference type="AlphaFoldDB" id="A0A9J6FSZ9"/>
<dbReference type="OrthoDB" id="4788989at2759"/>
<dbReference type="Gene3D" id="3.30.40.10">
    <property type="entry name" value="Zinc/RING finger domain, C3HC4 (zinc finger)"/>
    <property type="match status" value="1"/>
</dbReference>
<accession>A0A9J6FSZ9</accession>
<dbReference type="GO" id="GO:0008270">
    <property type="term" value="F:zinc ion binding"/>
    <property type="evidence" value="ECO:0007669"/>
    <property type="project" value="UniProtKB-KW"/>
</dbReference>
<proteinExistence type="predicted"/>
<sequence>METYPVACLGTETDAAGADRERQPIVVGIRQPCGTDRVTASAFHLGTTFNMAHSKLELVLVGYSEDLETRPLKFVDPIPAARICGACGNVPRLTYSLLCGHIFCKPCYLSCVTTSKCVCPLDGEACAIKGVTSKEYPAENLLRHKVRRRGGFNFHCGDLAVSVSERVREFE</sequence>
<dbReference type="CDD" id="cd16449">
    <property type="entry name" value="RING-HC"/>
    <property type="match status" value="1"/>
</dbReference>
<keyword evidence="7" id="KW-1185">Reference proteome</keyword>
<dbReference type="InterPro" id="IPR013083">
    <property type="entry name" value="Znf_RING/FYVE/PHD"/>
</dbReference>
<reference evidence="6 7" key="1">
    <citation type="journal article" date="2020" name="Cell">
        <title>Large-Scale Comparative Analyses of Tick Genomes Elucidate Their Genetic Diversity and Vector Capacities.</title>
        <authorList>
            <consortium name="Tick Genome and Microbiome Consortium (TIGMIC)"/>
            <person name="Jia N."/>
            <person name="Wang J."/>
            <person name="Shi W."/>
            <person name="Du L."/>
            <person name="Sun Y."/>
            <person name="Zhan W."/>
            <person name="Jiang J.F."/>
            <person name="Wang Q."/>
            <person name="Zhang B."/>
            <person name="Ji P."/>
            <person name="Bell-Sakyi L."/>
            <person name="Cui X.M."/>
            <person name="Yuan T.T."/>
            <person name="Jiang B.G."/>
            <person name="Yang W.F."/>
            <person name="Lam T.T."/>
            <person name="Chang Q.C."/>
            <person name="Ding S.J."/>
            <person name="Wang X.J."/>
            <person name="Zhu J.G."/>
            <person name="Ruan X.D."/>
            <person name="Zhao L."/>
            <person name="Wei J.T."/>
            <person name="Ye R.Z."/>
            <person name="Que T.C."/>
            <person name="Du C.H."/>
            <person name="Zhou Y.H."/>
            <person name="Cheng J.X."/>
            <person name="Dai P.F."/>
            <person name="Guo W.B."/>
            <person name="Han X.H."/>
            <person name="Huang E.J."/>
            <person name="Li L.F."/>
            <person name="Wei W."/>
            <person name="Gao Y.C."/>
            <person name="Liu J.Z."/>
            <person name="Shao H.Z."/>
            <person name="Wang X."/>
            <person name="Wang C.C."/>
            <person name="Yang T.C."/>
            <person name="Huo Q.B."/>
            <person name="Li W."/>
            <person name="Chen H.Y."/>
            <person name="Chen S.E."/>
            <person name="Zhou L.G."/>
            <person name="Ni X.B."/>
            <person name="Tian J.H."/>
            <person name="Sheng Y."/>
            <person name="Liu T."/>
            <person name="Pan Y.S."/>
            <person name="Xia L.Y."/>
            <person name="Li J."/>
            <person name="Zhao F."/>
            <person name="Cao W.C."/>
        </authorList>
    </citation>
    <scope>NUCLEOTIDE SEQUENCE [LARGE SCALE GENOMIC DNA]</scope>
    <source>
        <strain evidence="6">HaeL-2018</strain>
    </source>
</reference>
<evidence type="ECO:0000313" key="7">
    <source>
        <dbReference type="Proteomes" id="UP000821853"/>
    </source>
</evidence>
<gene>
    <name evidence="6" type="ORF">HPB48_015264</name>
</gene>
<dbReference type="InterPro" id="IPR017907">
    <property type="entry name" value="Znf_RING_CS"/>
</dbReference>
<feature type="domain" description="RING-type" evidence="5">
    <location>
        <begin position="84"/>
        <end position="122"/>
    </location>
</feature>
<keyword evidence="2 4" id="KW-0863">Zinc-finger</keyword>
<evidence type="ECO:0000313" key="6">
    <source>
        <dbReference type="EMBL" id="KAH9365907.1"/>
    </source>
</evidence>
<evidence type="ECO:0000256" key="3">
    <source>
        <dbReference type="ARBA" id="ARBA00022833"/>
    </source>
</evidence>
<organism evidence="6 7">
    <name type="scientific">Haemaphysalis longicornis</name>
    <name type="common">Bush tick</name>
    <dbReference type="NCBI Taxonomy" id="44386"/>
    <lineage>
        <taxon>Eukaryota</taxon>
        <taxon>Metazoa</taxon>
        <taxon>Ecdysozoa</taxon>
        <taxon>Arthropoda</taxon>
        <taxon>Chelicerata</taxon>
        <taxon>Arachnida</taxon>
        <taxon>Acari</taxon>
        <taxon>Parasitiformes</taxon>
        <taxon>Ixodida</taxon>
        <taxon>Ixodoidea</taxon>
        <taxon>Ixodidae</taxon>
        <taxon>Haemaphysalinae</taxon>
        <taxon>Haemaphysalis</taxon>
    </lineage>
</organism>
<name>A0A9J6FSZ9_HAELO</name>
<keyword evidence="3" id="KW-0862">Zinc</keyword>
<evidence type="ECO:0000259" key="5">
    <source>
        <dbReference type="PROSITE" id="PS50089"/>
    </source>
</evidence>
<evidence type="ECO:0000256" key="2">
    <source>
        <dbReference type="ARBA" id="ARBA00022771"/>
    </source>
</evidence>